<dbReference type="EMBL" id="JAUJLE010000032">
    <property type="protein sequence ID" value="KAK1002021.1"/>
    <property type="molecule type" value="Genomic_DNA"/>
</dbReference>
<comment type="subcellular location">
    <subcellularLocation>
        <location evidence="1 8">Endoplasmic reticulum membrane</location>
        <topology evidence="1 8">Multi-pass membrane protein</topology>
    </subcellularLocation>
</comment>
<keyword evidence="7 8" id="KW-0472">Membrane</keyword>
<evidence type="ECO:0000256" key="7">
    <source>
        <dbReference type="ARBA" id="ARBA00023136"/>
    </source>
</evidence>
<feature type="region of interest" description="Disordered" evidence="9">
    <location>
        <begin position="1"/>
        <end position="54"/>
    </location>
</feature>
<evidence type="ECO:0000256" key="4">
    <source>
        <dbReference type="ARBA" id="ARBA00022692"/>
    </source>
</evidence>
<gene>
    <name evidence="10" type="primary">OST2_2</name>
    <name evidence="10" type="ORF">LTR91_005117</name>
</gene>
<evidence type="ECO:0000256" key="3">
    <source>
        <dbReference type="ARBA" id="ARBA00009386"/>
    </source>
</evidence>
<dbReference type="PANTHER" id="PTHR10705:SF0">
    <property type="entry name" value="DOLICHYL-DIPHOSPHOOLIGOSACCHARIDE--PROTEIN GLYCOSYLTRANSFERASE SUBUNIT DAD1"/>
    <property type="match status" value="1"/>
</dbReference>
<keyword evidence="6 8" id="KW-1133">Transmembrane helix</keyword>
<evidence type="ECO:0000256" key="5">
    <source>
        <dbReference type="ARBA" id="ARBA00022824"/>
    </source>
</evidence>
<keyword evidence="5 8" id="KW-0256">Endoplasmic reticulum</keyword>
<sequence length="192" mass="20797">MAPKNSTPSPAAALPSANRSQHTSASATHPKPATSHSKTQPQTTTPPTSSSTTAPKLAQQINALTNTKTATALSKSAPRSVQEAQQILAEMWNSYVDKTAQRVKLLDTFMGFLVLVGVLQFVYCVIVGNYPFNAFLAGFSATVGQFVLTASLRMQTNPENEKEFRGTSDERAFADFVFGSMILHFFCVNFIN</sequence>
<dbReference type="PANTHER" id="PTHR10705">
    <property type="entry name" value="DOLICHYL-DIPHOSPHOOLIGOSACCHARIDE--PROTEIN GLYCOSYLTRANSFERASE SUBUNIT DAD1"/>
    <property type="match status" value="1"/>
</dbReference>
<dbReference type="AlphaFoldDB" id="A0AAN6QX68"/>
<dbReference type="GO" id="GO:0006487">
    <property type="term" value="P:protein N-linked glycosylation"/>
    <property type="evidence" value="ECO:0007669"/>
    <property type="project" value="TreeGrafter"/>
</dbReference>
<feature type="compositionally biased region" description="Low complexity" evidence="9">
    <location>
        <begin position="34"/>
        <end position="53"/>
    </location>
</feature>
<name>A0AAN6QX68_9PEZI</name>
<evidence type="ECO:0000256" key="8">
    <source>
        <dbReference type="RuleBase" id="RU361136"/>
    </source>
</evidence>
<comment type="caution">
    <text evidence="10">The sequence shown here is derived from an EMBL/GenBank/DDBJ whole genome shotgun (WGS) entry which is preliminary data.</text>
</comment>
<comment type="subunit">
    <text evidence="8">Component of the oligosaccharyltransferase (OST) complex.</text>
</comment>
<comment type="function">
    <text evidence="8">Subunit of the oligosaccharyl transferase (OST) complex that catalyzes the initial transfer of a defined glycan (Glc(3)Man(9)GlcNAc(2) in eukaryotes) from the lipid carrier dolichol-pyrophosphate to an asparagine residue within an Asn-X-Ser/Thr consensus motif in nascent polypeptide chains, the first step in protein N-glycosylation. N-glycosylation occurs cotranslationally and the complex associates with the Sec61 complex at the channel-forming translocon complex that mediates protein translocation across the endoplasmic reticulum (ER). All subunits are required for a maximal enzyme activity.</text>
</comment>
<feature type="compositionally biased region" description="Low complexity" evidence="9">
    <location>
        <begin position="1"/>
        <end position="17"/>
    </location>
</feature>
<dbReference type="InterPro" id="IPR003038">
    <property type="entry name" value="DAD/Ost2"/>
</dbReference>
<feature type="transmembrane region" description="Helical" evidence="8">
    <location>
        <begin position="172"/>
        <end position="191"/>
    </location>
</feature>
<comment type="caution">
    <text evidence="8">Lacks conserved residue(s) required for the propagation of feature annotation.</text>
</comment>
<comment type="pathway">
    <text evidence="2 8">Protein modification; protein glycosylation.</text>
</comment>
<evidence type="ECO:0000256" key="6">
    <source>
        <dbReference type="ARBA" id="ARBA00022989"/>
    </source>
</evidence>
<evidence type="ECO:0000256" key="2">
    <source>
        <dbReference type="ARBA" id="ARBA00004922"/>
    </source>
</evidence>
<evidence type="ECO:0000256" key="9">
    <source>
        <dbReference type="SAM" id="MobiDB-lite"/>
    </source>
</evidence>
<keyword evidence="4 8" id="KW-0812">Transmembrane</keyword>
<accession>A0AAN6QX68</accession>
<dbReference type="Pfam" id="PF02109">
    <property type="entry name" value="DAD"/>
    <property type="match status" value="1"/>
</dbReference>
<feature type="transmembrane region" description="Helical" evidence="8">
    <location>
        <begin position="108"/>
        <end position="128"/>
    </location>
</feature>
<feature type="compositionally biased region" description="Polar residues" evidence="9">
    <location>
        <begin position="18"/>
        <end position="27"/>
    </location>
</feature>
<evidence type="ECO:0000256" key="1">
    <source>
        <dbReference type="ARBA" id="ARBA00004477"/>
    </source>
</evidence>
<dbReference type="Proteomes" id="UP001175353">
    <property type="component" value="Unassembled WGS sequence"/>
</dbReference>
<dbReference type="GO" id="GO:0008250">
    <property type="term" value="C:oligosaccharyltransferase complex"/>
    <property type="evidence" value="ECO:0007669"/>
    <property type="project" value="InterPro"/>
</dbReference>
<evidence type="ECO:0000313" key="10">
    <source>
        <dbReference type="EMBL" id="KAK1002021.1"/>
    </source>
</evidence>
<keyword evidence="11" id="KW-1185">Reference proteome</keyword>
<organism evidence="10 11">
    <name type="scientific">Friedmanniomyces endolithicus</name>
    <dbReference type="NCBI Taxonomy" id="329885"/>
    <lineage>
        <taxon>Eukaryota</taxon>
        <taxon>Fungi</taxon>
        <taxon>Dikarya</taxon>
        <taxon>Ascomycota</taxon>
        <taxon>Pezizomycotina</taxon>
        <taxon>Dothideomycetes</taxon>
        <taxon>Dothideomycetidae</taxon>
        <taxon>Mycosphaerellales</taxon>
        <taxon>Teratosphaeriaceae</taxon>
        <taxon>Friedmanniomyces</taxon>
    </lineage>
</organism>
<protein>
    <recommendedName>
        <fullName evidence="8">Dolichyl-diphosphooligosaccharide--protein glycosyltransferase subunit OST2</fullName>
        <shortName evidence="8">Oligosaccharyl transferase subunit OST2</shortName>
    </recommendedName>
</protein>
<evidence type="ECO:0000313" key="11">
    <source>
        <dbReference type="Proteomes" id="UP001175353"/>
    </source>
</evidence>
<reference evidence="10" key="1">
    <citation type="submission" date="2023-06" db="EMBL/GenBank/DDBJ databases">
        <title>Black Yeasts Isolated from many extreme environments.</title>
        <authorList>
            <person name="Coleine C."/>
            <person name="Stajich J.E."/>
            <person name="Selbmann L."/>
        </authorList>
    </citation>
    <scope>NUCLEOTIDE SEQUENCE</scope>
    <source>
        <strain evidence="10">CCFEE 5200</strain>
    </source>
</reference>
<comment type="similarity">
    <text evidence="3 8">Belongs to the DAD/OST2 family.</text>
</comment>
<proteinExistence type="inferred from homology"/>